<gene>
    <name evidence="8" type="primary">gspD</name>
    <name evidence="8" type="ordered locus">wcw_1914</name>
</gene>
<dbReference type="PRINTS" id="PR00811">
    <property type="entry name" value="BCTERIALGSPD"/>
</dbReference>
<evidence type="ECO:0000313" key="9">
    <source>
        <dbReference type="Proteomes" id="UP000001505"/>
    </source>
</evidence>
<proteinExistence type="inferred from homology"/>
<dbReference type="Proteomes" id="UP000001505">
    <property type="component" value="Chromosome"/>
</dbReference>
<evidence type="ECO:0000256" key="2">
    <source>
        <dbReference type="ARBA" id="ARBA00022729"/>
    </source>
</evidence>
<protein>
    <submittedName>
        <fullName evidence="8">Putative general secretion pathway protein D</fullName>
    </submittedName>
</protein>
<dbReference type="AlphaFoldDB" id="D6YT56"/>
<evidence type="ECO:0000256" key="1">
    <source>
        <dbReference type="ARBA" id="ARBA00004370"/>
    </source>
</evidence>
<evidence type="ECO:0000256" key="5">
    <source>
        <dbReference type="SAM" id="Coils"/>
    </source>
</evidence>
<dbReference type="GO" id="GO:0009306">
    <property type="term" value="P:protein secretion"/>
    <property type="evidence" value="ECO:0007669"/>
    <property type="project" value="InterPro"/>
</dbReference>
<dbReference type="InterPro" id="IPR038591">
    <property type="entry name" value="NolW-like_sf"/>
</dbReference>
<dbReference type="HOGENOM" id="CLU_366690_0_0_0"/>
<evidence type="ECO:0000256" key="3">
    <source>
        <dbReference type="ARBA" id="ARBA00023136"/>
    </source>
</evidence>
<dbReference type="InterPro" id="IPR001775">
    <property type="entry name" value="GspD/PilQ"/>
</dbReference>
<evidence type="ECO:0000313" key="8">
    <source>
        <dbReference type="EMBL" id="ADI39251.1"/>
    </source>
</evidence>
<dbReference type="Pfam" id="PF00263">
    <property type="entry name" value="Secretin"/>
    <property type="match status" value="1"/>
</dbReference>
<organism evidence="8 9">
    <name type="scientific">Waddlia chondrophila (strain ATCC VR-1470 / WSU 86-1044)</name>
    <dbReference type="NCBI Taxonomy" id="716544"/>
    <lineage>
        <taxon>Bacteria</taxon>
        <taxon>Pseudomonadati</taxon>
        <taxon>Chlamydiota</taxon>
        <taxon>Chlamydiia</taxon>
        <taxon>Parachlamydiales</taxon>
        <taxon>Waddliaceae</taxon>
        <taxon>Waddlia</taxon>
    </lineage>
</organism>
<dbReference type="eggNOG" id="COG1450">
    <property type="taxonomic scope" value="Bacteria"/>
</dbReference>
<dbReference type="KEGG" id="wch:wcw_1914"/>
<keyword evidence="3" id="KW-0472">Membrane</keyword>
<dbReference type="GO" id="GO:0015627">
    <property type="term" value="C:type II protein secretion system complex"/>
    <property type="evidence" value="ECO:0007669"/>
    <property type="project" value="TreeGrafter"/>
</dbReference>
<dbReference type="EMBL" id="CP001928">
    <property type="protein sequence ID" value="ADI39251.1"/>
    <property type="molecule type" value="Genomic_DNA"/>
</dbReference>
<feature type="coiled-coil region" evidence="5">
    <location>
        <begin position="365"/>
        <end position="392"/>
    </location>
</feature>
<feature type="compositionally biased region" description="Low complexity" evidence="6">
    <location>
        <begin position="328"/>
        <end position="341"/>
    </location>
</feature>
<dbReference type="GO" id="GO:0016020">
    <property type="term" value="C:membrane"/>
    <property type="evidence" value="ECO:0007669"/>
    <property type="project" value="UniProtKB-SubCell"/>
</dbReference>
<keyword evidence="9" id="KW-1185">Reference proteome</keyword>
<evidence type="ECO:0000256" key="6">
    <source>
        <dbReference type="SAM" id="MobiDB-lite"/>
    </source>
</evidence>
<dbReference type="PANTHER" id="PTHR30332">
    <property type="entry name" value="PROBABLE GENERAL SECRETION PATHWAY PROTEIN D"/>
    <property type="match status" value="1"/>
</dbReference>
<dbReference type="PANTHER" id="PTHR30332:SF24">
    <property type="entry name" value="SECRETIN GSPD-RELATED"/>
    <property type="match status" value="1"/>
</dbReference>
<dbReference type="OrthoDB" id="9775455at2"/>
<dbReference type="InterPro" id="IPR004846">
    <property type="entry name" value="T2SS/T3SS_dom"/>
</dbReference>
<feature type="domain" description="Type II/III secretion system secretin-like" evidence="7">
    <location>
        <begin position="628"/>
        <end position="799"/>
    </location>
</feature>
<keyword evidence="5" id="KW-0175">Coiled coil</keyword>
<dbReference type="Gene3D" id="3.30.1370.120">
    <property type="match status" value="1"/>
</dbReference>
<dbReference type="InterPro" id="IPR050810">
    <property type="entry name" value="Bact_Secretion_Sys_Channel"/>
</dbReference>
<dbReference type="STRING" id="716544.wcw_1914"/>
<evidence type="ECO:0000256" key="4">
    <source>
        <dbReference type="RuleBase" id="RU004003"/>
    </source>
</evidence>
<comment type="similarity">
    <text evidence="4">Belongs to the bacterial secretin family.</text>
</comment>
<comment type="subcellular location">
    <subcellularLocation>
        <location evidence="1">Membrane</location>
    </subcellularLocation>
</comment>
<keyword evidence="2" id="KW-0732">Signal</keyword>
<feature type="region of interest" description="Disordered" evidence="6">
    <location>
        <begin position="310"/>
        <end position="343"/>
    </location>
</feature>
<name>D6YT56_WADCW</name>
<reference evidence="8 9" key="1">
    <citation type="journal article" date="2010" name="PLoS ONE">
        <title>The Waddlia genome: a window into chlamydial biology.</title>
        <authorList>
            <person name="Bertelli C."/>
            <person name="Collyn F."/>
            <person name="Croxatto A."/>
            <person name="Ruckert C."/>
            <person name="Polkinghorne A."/>
            <person name="Kebbi-Beghdadi C."/>
            <person name="Goesmann A."/>
            <person name="Vaughan L."/>
            <person name="Greub G."/>
        </authorList>
    </citation>
    <scope>NUCLEOTIDE SEQUENCE [LARGE SCALE GENOMIC DNA]</scope>
    <source>
        <strain evidence="9">ATCC VR-1470 / WSU 86-1044</strain>
    </source>
</reference>
<feature type="coiled-coil region" evidence="5">
    <location>
        <begin position="427"/>
        <end position="462"/>
    </location>
</feature>
<accession>D6YT56</accession>
<sequence>MTYRLIGLIFLMNLMPLSGQTIAEKKAGIASGGSELGPEMQKFLGELNSELQERQAVLHSLQNRVVELYEQDAPEESYYDLLVQINDAKENIRILQESWREMVTKPGMQDEGYALWHQPDTNLQQLIIDYGSLDFVYMIPPDIASIQVSISSNIPIPHASWGEMLEQILLQSGVGIKELNPYLRQLYRIKDDFSTVRLITSNPMDLEAYPGNARVSFVFSPEPMDVRRVWFFLEKFTNPNSTVLQRVGRVIMITAEADAVKDLLKVYDFVTANKRELEYKAVPLFRVEAEEMAKILSTIFEEFIEEEDVQEAAPLEPGQRQGADNRNRPPIRQPPQRSNRSNGQLRGVSALTVIALPKVAQAVFLIGTAEEIRKAEEIIREVEHQVGAARDKSIFSYSVKHSDPEDLAKILSKIYELMIANRVGFQTQDLAQVDQELQEQLRNVEERARQEIQDAVKQERENLERTLPIPSYFTPPFYQQGGYSINPRPIETQPGVQNREVNVGRDNFIVDPKTGTLIMVVETDILPKLKEIIAKLDVPKKMVQIEVLLFERILQRDISYGLNLLKIGSAASQKHRTSTVWAGGLDQCEAIADASTIATCGRGVIDFFISRKKTDSGIPAFDLAYKFLMSQDNVYLTASPSVVAINQTEAVISIQDERSILVGTNITDSAAVPAQNAFTRAQYGITIRVTPIIHYSEDTDFGDPENYITLNSEITFDTIPPSQQNSSQPQVNRRQIINQVNIPDGQAVIIGGLQRKQGSDMCDKIPFLGELPGLGKLFSTTQLTDEETELVIFMTPKIISDPREDFAKLRKEHLCRRPGDLPCFIAKLNEALECEKKRCLQGYMTILFGPKRPRYICEEDEWHGR</sequence>
<evidence type="ECO:0000259" key="7">
    <source>
        <dbReference type="Pfam" id="PF00263"/>
    </source>
</evidence>